<evidence type="ECO:0008006" key="3">
    <source>
        <dbReference type="Google" id="ProtNLM"/>
    </source>
</evidence>
<dbReference type="RefSeq" id="WP_379928239.1">
    <property type="nucleotide sequence ID" value="NZ_JBHUMM010000007.1"/>
</dbReference>
<dbReference type="Proteomes" id="UP001597497">
    <property type="component" value="Unassembled WGS sequence"/>
</dbReference>
<organism evidence="1 2">
    <name type="scientific">Marinicrinis sediminis</name>
    <dbReference type="NCBI Taxonomy" id="1652465"/>
    <lineage>
        <taxon>Bacteria</taxon>
        <taxon>Bacillati</taxon>
        <taxon>Bacillota</taxon>
        <taxon>Bacilli</taxon>
        <taxon>Bacillales</taxon>
        <taxon>Paenibacillaceae</taxon>
    </lineage>
</organism>
<protein>
    <recommendedName>
        <fullName evidence="3">SMP-30/Gluconolactonase/LRE-like region domain-containing protein</fullName>
    </recommendedName>
</protein>
<dbReference type="EMBL" id="JBHUMM010000007">
    <property type="protein sequence ID" value="MFD2670810.1"/>
    <property type="molecule type" value="Genomic_DNA"/>
</dbReference>
<accession>A0ABW5R6W9</accession>
<keyword evidence="2" id="KW-1185">Reference proteome</keyword>
<evidence type="ECO:0000313" key="2">
    <source>
        <dbReference type="Proteomes" id="UP001597497"/>
    </source>
</evidence>
<dbReference type="Gene3D" id="2.120.10.30">
    <property type="entry name" value="TolB, C-terminal domain"/>
    <property type="match status" value="1"/>
</dbReference>
<evidence type="ECO:0000313" key="1">
    <source>
        <dbReference type="EMBL" id="MFD2670810.1"/>
    </source>
</evidence>
<comment type="caution">
    <text evidence="1">The sequence shown here is derived from an EMBL/GenBank/DDBJ whole genome shotgun (WGS) entry which is preliminary data.</text>
</comment>
<dbReference type="InterPro" id="IPR011042">
    <property type="entry name" value="6-blade_b-propeller_TolB-like"/>
</dbReference>
<reference evidence="2" key="1">
    <citation type="journal article" date="2019" name="Int. J. Syst. Evol. Microbiol.">
        <title>The Global Catalogue of Microorganisms (GCM) 10K type strain sequencing project: providing services to taxonomists for standard genome sequencing and annotation.</title>
        <authorList>
            <consortium name="The Broad Institute Genomics Platform"/>
            <consortium name="The Broad Institute Genome Sequencing Center for Infectious Disease"/>
            <person name="Wu L."/>
            <person name="Ma J."/>
        </authorList>
    </citation>
    <scope>NUCLEOTIDE SEQUENCE [LARGE SCALE GENOMIC DNA]</scope>
    <source>
        <strain evidence="2">KCTC 33676</strain>
    </source>
</reference>
<dbReference type="SUPFAM" id="SSF101898">
    <property type="entry name" value="NHL repeat"/>
    <property type="match status" value="1"/>
</dbReference>
<gene>
    <name evidence="1" type="ORF">ACFSUC_04215</name>
</gene>
<proteinExistence type="predicted"/>
<name>A0ABW5R6W9_9BACL</name>
<sequence>MTKRKFNNEQSKRAIAWVSILAFFVSFFAPLGGIEKVSASFEAITGLNTPVGFDYYNGEVYVAQATPGGSIVKFDSTGTKTDIVTGVHPLAVTVHSDGHLFYRANSTVYVIKKSELDTRTDTTQPGVELFASQVQLTGMEFHSNGDLYIAAGTYVWKIPKAKIDTFLADANQKLIYSDGPGGTTDKIEVVKTLSSPNHPYDIEFDPNGNLYIVAAEAGRFAKVDRSSLEGVHGLI</sequence>